<evidence type="ECO:0000313" key="7">
    <source>
        <dbReference type="Proteomes" id="UP000598426"/>
    </source>
</evidence>
<reference evidence="6 7" key="1">
    <citation type="submission" date="2020-09" db="EMBL/GenBank/DDBJ databases">
        <title>Isolation and identification of active actinomycetes.</title>
        <authorList>
            <person name="Li X."/>
        </authorList>
    </citation>
    <scope>NUCLEOTIDE SEQUENCE [LARGE SCALE GENOMIC DNA]</scope>
    <source>
        <strain evidence="6 7">NEAU-LLC</strain>
    </source>
</reference>
<dbReference type="InterPro" id="IPR014284">
    <property type="entry name" value="RNA_pol_sigma-70_dom"/>
</dbReference>
<evidence type="ECO:0000256" key="1">
    <source>
        <dbReference type="ARBA" id="ARBA00010641"/>
    </source>
</evidence>
<dbReference type="InterPro" id="IPR013324">
    <property type="entry name" value="RNA_pol_sigma_r3/r4-like"/>
</dbReference>
<proteinExistence type="inferred from homology"/>
<evidence type="ECO:0000256" key="4">
    <source>
        <dbReference type="ARBA" id="ARBA00023163"/>
    </source>
</evidence>
<organism evidence="6 7">
    <name type="scientific">Microbacterium helvum</name>
    <dbReference type="NCBI Taxonomy" id="2773713"/>
    <lineage>
        <taxon>Bacteria</taxon>
        <taxon>Bacillati</taxon>
        <taxon>Actinomycetota</taxon>
        <taxon>Actinomycetes</taxon>
        <taxon>Micrococcales</taxon>
        <taxon>Microbacteriaceae</taxon>
        <taxon>Microbacterium</taxon>
    </lineage>
</organism>
<dbReference type="InterPro" id="IPR013325">
    <property type="entry name" value="RNA_pol_sigma_r2"/>
</dbReference>
<comment type="similarity">
    <text evidence="1">Belongs to the sigma-70 factor family. ECF subfamily.</text>
</comment>
<accession>A0ABR8NKY0</accession>
<dbReference type="PANTHER" id="PTHR43133:SF25">
    <property type="entry name" value="RNA POLYMERASE SIGMA FACTOR RFAY-RELATED"/>
    <property type="match status" value="1"/>
</dbReference>
<dbReference type="EMBL" id="JACXZS010000003">
    <property type="protein sequence ID" value="MBD3941326.1"/>
    <property type="molecule type" value="Genomic_DNA"/>
</dbReference>
<evidence type="ECO:0000259" key="5">
    <source>
        <dbReference type="Pfam" id="PF08281"/>
    </source>
</evidence>
<evidence type="ECO:0000256" key="3">
    <source>
        <dbReference type="ARBA" id="ARBA00023082"/>
    </source>
</evidence>
<dbReference type="Proteomes" id="UP000598426">
    <property type="component" value="Unassembled WGS sequence"/>
</dbReference>
<dbReference type="InterPro" id="IPR039425">
    <property type="entry name" value="RNA_pol_sigma-70-like"/>
</dbReference>
<name>A0ABR8NKY0_9MICO</name>
<evidence type="ECO:0000313" key="6">
    <source>
        <dbReference type="EMBL" id="MBD3941326.1"/>
    </source>
</evidence>
<evidence type="ECO:0000256" key="2">
    <source>
        <dbReference type="ARBA" id="ARBA00023015"/>
    </source>
</evidence>
<feature type="domain" description="RNA polymerase sigma factor 70 region 4 type 2" evidence="5">
    <location>
        <begin position="107"/>
        <end position="157"/>
    </location>
</feature>
<protein>
    <submittedName>
        <fullName evidence="6">Sigma-70 family RNA polymerase sigma factor</fullName>
    </submittedName>
</protein>
<dbReference type="PANTHER" id="PTHR43133">
    <property type="entry name" value="RNA POLYMERASE ECF-TYPE SIGMA FACTO"/>
    <property type="match status" value="1"/>
</dbReference>
<dbReference type="InterPro" id="IPR013249">
    <property type="entry name" value="RNA_pol_sigma70_r4_t2"/>
</dbReference>
<keyword evidence="2" id="KW-0805">Transcription regulation</keyword>
<sequence length="179" mass="20203">MDGSTDTKSEQFRDLFAERYGAIVRFCERRIADREVARDLADECFTIAWEKLGAGVSIDLPWLYTTAKFLIANQYRKRVRARAAESLATLGHAESNVEDRIDTGIDVREALRTLSHADRELLYLLYWDGLTTHQAASVMNVQESTLRVRAKRARDRLAGVLANRTSSLRAGDGVIRELG</sequence>
<dbReference type="Gene3D" id="1.10.1740.10">
    <property type="match status" value="1"/>
</dbReference>
<dbReference type="SUPFAM" id="SSF88946">
    <property type="entry name" value="Sigma2 domain of RNA polymerase sigma factors"/>
    <property type="match status" value="1"/>
</dbReference>
<comment type="caution">
    <text evidence="6">The sequence shown here is derived from an EMBL/GenBank/DDBJ whole genome shotgun (WGS) entry which is preliminary data.</text>
</comment>
<keyword evidence="7" id="KW-1185">Reference proteome</keyword>
<dbReference type="Pfam" id="PF08281">
    <property type="entry name" value="Sigma70_r4_2"/>
    <property type="match status" value="1"/>
</dbReference>
<keyword evidence="3" id="KW-0731">Sigma factor</keyword>
<gene>
    <name evidence="6" type="ORF">IF188_06385</name>
</gene>
<keyword evidence="4" id="KW-0804">Transcription</keyword>
<dbReference type="Gene3D" id="1.10.10.10">
    <property type="entry name" value="Winged helix-like DNA-binding domain superfamily/Winged helix DNA-binding domain"/>
    <property type="match status" value="1"/>
</dbReference>
<dbReference type="InterPro" id="IPR036388">
    <property type="entry name" value="WH-like_DNA-bd_sf"/>
</dbReference>
<dbReference type="RefSeq" id="WP_191170951.1">
    <property type="nucleotide sequence ID" value="NZ_JACXZS010000003.1"/>
</dbReference>
<dbReference type="SUPFAM" id="SSF88659">
    <property type="entry name" value="Sigma3 and sigma4 domains of RNA polymerase sigma factors"/>
    <property type="match status" value="1"/>
</dbReference>
<dbReference type="NCBIfam" id="TIGR02937">
    <property type="entry name" value="sigma70-ECF"/>
    <property type="match status" value="1"/>
</dbReference>